<evidence type="ECO:0008006" key="4">
    <source>
        <dbReference type="Google" id="ProtNLM"/>
    </source>
</evidence>
<evidence type="ECO:0000313" key="2">
    <source>
        <dbReference type="EMBL" id="EEV16822.1"/>
    </source>
</evidence>
<gene>
    <name evidence="2" type="ORF">CAMGR0001_1116</name>
</gene>
<proteinExistence type="predicted"/>
<sequence>MSNPYITKKDLKEILDDYDFGDNKYASSSAGSFAGDEKLGGWAKWINERVNSAPFNSSASSNNSDSKDSAAQSSSDVNSTQSSQNSTFGGIFNSLGGRQNANGLFGSNSFITGIALGAVATYFLTDENAQKKLFKLIAKGTEMFQMGIEEMKERFEDAKAEMQE</sequence>
<evidence type="ECO:0000256" key="1">
    <source>
        <dbReference type="SAM" id="MobiDB-lite"/>
    </source>
</evidence>
<dbReference type="RefSeq" id="WP_005871643.1">
    <property type="nucleotide sequence ID" value="NZ_ACYG01000027.1"/>
</dbReference>
<organism evidence="2 3">
    <name type="scientific">Campylobacter gracilis RM3268</name>
    <dbReference type="NCBI Taxonomy" id="553220"/>
    <lineage>
        <taxon>Bacteria</taxon>
        <taxon>Pseudomonadati</taxon>
        <taxon>Campylobacterota</taxon>
        <taxon>Epsilonproteobacteria</taxon>
        <taxon>Campylobacterales</taxon>
        <taxon>Campylobacteraceae</taxon>
        <taxon>Campylobacter</taxon>
    </lineage>
</organism>
<reference evidence="2 3" key="1">
    <citation type="submission" date="2009-07" db="EMBL/GenBank/DDBJ databases">
        <authorList>
            <person name="Madupu R."/>
            <person name="Sebastian Y."/>
            <person name="Durkin A.S."/>
            <person name="Torralba M."/>
            <person name="Methe B."/>
            <person name="Sutton G.G."/>
            <person name="Strausberg R.L."/>
            <person name="Nelson K.E."/>
        </authorList>
    </citation>
    <scope>NUCLEOTIDE SEQUENCE [LARGE SCALE GENOMIC DNA]</scope>
    <source>
        <strain evidence="2 3">RM3268</strain>
    </source>
</reference>
<protein>
    <recommendedName>
        <fullName evidence="4">YtxH domain-containing protein</fullName>
    </recommendedName>
</protein>
<evidence type="ECO:0000313" key="3">
    <source>
        <dbReference type="Proteomes" id="UP000005709"/>
    </source>
</evidence>
<dbReference type="Proteomes" id="UP000005709">
    <property type="component" value="Unassembled WGS sequence"/>
</dbReference>
<accession>C8PIR7</accession>
<dbReference type="EMBL" id="ACYG01000027">
    <property type="protein sequence ID" value="EEV16822.1"/>
    <property type="molecule type" value="Genomic_DNA"/>
</dbReference>
<dbReference type="STRING" id="824.CGRAC_1014"/>
<name>C8PIR7_9BACT</name>
<dbReference type="AlphaFoldDB" id="C8PIR7"/>
<keyword evidence="3" id="KW-1185">Reference proteome</keyword>
<feature type="compositionally biased region" description="Low complexity" evidence="1">
    <location>
        <begin position="54"/>
        <end position="87"/>
    </location>
</feature>
<comment type="caution">
    <text evidence="2">The sequence shown here is derived from an EMBL/GenBank/DDBJ whole genome shotgun (WGS) entry which is preliminary data.</text>
</comment>
<feature type="region of interest" description="Disordered" evidence="1">
    <location>
        <begin position="54"/>
        <end position="89"/>
    </location>
</feature>
<dbReference type="OrthoDB" id="5340209at2"/>
<dbReference type="eggNOG" id="ENOG5033GZK">
    <property type="taxonomic scope" value="Bacteria"/>
</dbReference>